<organism evidence="1 2">
    <name type="scientific">Eremothecium sinecaudum</name>
    <dbReference type="NCBI Taxonomy" id="45286"/>
    <lineage>
        <taxon>Eukaryota</taxon>
        <taxon>Fungi</taxon>
        <taxon>Dikarya</taxon>
        <taxon>Ascomycota</taxon>
        <taxon>Saccharomycotina</taxon>
        <taxon>Saccharomycetes</taxon>
        <taxon>Saccharomycetales</taxon>
        <taxon>Saccharomycetaceae</taxon>
        <taxon>Eremothecium</taxon>
    </lineage>
</organism>
<dbReference type="GeneID" id="28723063"/>
<sequence length="309" mass="34941">MCILLATTCHPGYKLIIISNRDEFYERKTHATCWRSGGEILAPYDMSAAAGFQTGDDSTYGTWLGINRKGNVSVLLNLDEDFTLNSACTTCDTRRSRGGITIEYLRNAERNSWGDWNSYEKFSSNCPLVLSTKAFTLFYGDIMKGQFKVIDSTGHSVNPFEQECYFVISNNNIIPQEPFRTWKKVEEGKALLKRLVEDNVSASKEELLSKCFDLAATSQYDRNKVIQVNDNSVARSSIFLPPLKPVDKSMVGTADTIGEHYGTRSTIVILVDNEGHVTVKEHTIYDSDFEYNKYSVTNPKQELVYEFDI</sequence>
<dbReference type="RefSeq" id="XP_017986842.1">
    <property type="nucleotide sequence ID" value="XM_018131270.1"/>
</dbReference>
<dbReference type="GO" id="GO:0005794">
    <property type="term" value="C:Golgi apparatus"/>
    <property type="evidence" value="ECO:0007669"/>
    <property type="project" value="TreeGrafter"/>
</dbReference>
<evidence type="ECO:0000313" key="2">
    <source>
        <dbReference type="Proteomes" id="UP000243052"/>
    </source>
</evidence>
<dbReference type="InterPro" id="IPR008551">
    <property type="entry name" value="TANGO2"/>
</dbReference>
<dbReference type="PANTHER" id="PTHR17985:SF8">
    <property type="entry name" value="TRANSPORT AND GOLGI ORGANIZATION PROTEIN 2 HOMOLOG"/>
    <property type="match status" value="1"/>
</dbReference>
<protein>
    <submittedName>
        <fullName evidence="1">HCL305Cp</fullName>
    </submittedName>
</protein>
<dbReference type="PANTHER" id="PTHR17985">
    <property type="entry name" value="SER/THR-RICH PROTEIN T10 IN DGCR REGION"/>
    <property type="match status" value="1"/>
</dbReference>
<dbReference type="GO" id="GO:0009306">
    <property type="term" value="P:protein secretion"/>
    <property type="evidence" value="ECO:0007669"/>
    <property type="project" value="TreeGrafter"/>
</dbReference>
<dbReference type="AlphaFoldDB" id="A0A120K1Y9"/>
<gene>
    <name evidence="1" type="ORF">AW171_hschr31699</name>
</gene>
<proteinExistence type="predicted"/>
<keyword evidence="2" id="KW-1185">Reference proteome</keyword>
<reference evidence="1 2" key="1">
    <citation type="submission" date="2016-01" db="EMBL/GenBank/DDBJ databases">
        <title>Genome sequence of the yeast Holleya sinecauda.</title>
        <authorList>
            <person name="Dietrich F.S."/>
        </authorList>
    </citation>
    <scope>NUCLEOTIDE SEQUENCE [LARGE SCALE GENOMIC DNA]</scope>
    <source>
        <strain evidence="1 2">ATCC 58844</strain>
    </source>
</reference>
<dbReference type="GO" id="GO:0007030">
    <property type="term" value="P:Golgi organization"/>
    <property type="evidence" value="ECO:0007669"/>
    <property type="project" value="TreeGrafter"/>
</dbReference>
<evidence type="ECO:0000313" key="1">
    <source>
        <dbReference type="EMBL" id="AMD19846.1"/>
    </source>
</evidence>
<dbReference type="OrthoDB" id="191601at2759"/>
<dbReference type="Proteomes" id="UP000243052">
    <property type="component" value="Chromosome iii"/>
</dbReference>
<accession>A0A120K1Y9</accession>
<dbReference type="EMBL" id="CP014243">
    <property type="protein sequence ID" value="AMD19846.1"/>
    <property type="molecule type" value="Genomic_DNA"/>
</dbReference>
<name>A0A120K1Y9_9SACH</name>
<dbReference type="Pfam" id="PF05742">
    <property type="entry name" value="TANGO2"/>
    <property type="match status" value="1"/>
</dbReference>